<dbReference type="AlphaFoldDB" id="A0A916J626"/>
<evidence type="ECO:0000259" key="1">
    <source>
        <dbReference type="Pfam" id="PF03872"/>
    </source>
</evidence>
<accession>A0A916J626</accession>
<reference evidence="2" key="1">
    <citation type="submission" date="2021-04" db="EMBL/GenBank/DDBJ databases">
        <authorList>
            <person name="Hornung B."/>
        </authorList>
    </citation>
    <scope>NUCLEOTIDE SEQUENCE</scope>
    <source>
        <strain evidence="2">G5G6</strain>
    </source>
</reference>
<feature type="domain" description="Anti sigma-E protein RseA N-terminal" evidence="1">
    <location>
        <begin position="2"/>
        <end position="73"/>
    </location>
</feature>
<proteinExistence type="predicted"/>
<dbReference type="Gene3D" id="1.10.10.880">
    <property type="entry name" value="Anti sigma-E protein RseA, N-terminal domain"/>
    <property type="match status" value="1"/>
</dbReference>
<dbReference type="SUPFAM" id="SSF89069">
    <property type="entry name" value="N-terminal, cytoplasmic domain of anti-sigmaE factor RseA"/>
    <property type="match status" value="1"/>
</dbReference>
<dbReference type="InterPro" id="IPR036147">
    <property type="entry name" value="Anti-sigma_E_RseA_N_sf"/>
</dbReference>
<organism evidence="2 3">
    <name type="scientific">Georgfuchsia toluolica</name>
    <dbReference type="NCBI Taxonomy" id="424218"/>
    <lineage>
        <taxon>Bacteria</taxon>
        <taxon>Pseudomonadati</taxon>
        <taxon>Pseudomonadota</taxon>
        <taxon>Betaproteobacteria</taxon>
        <taxon>Nitrosomonadales</taxon>
        <taxon>Sterolibacteriaceae</taxon>
        <taxon>Georgfuchsia</taxon>
    </lineage>
</organism>
<dbReference type="EMBL" id="CAJQUM010000001">
    <property type="protein sequence ID" value="CAG4883845.1"/>
    <property type="molecule type" value="Genomic_DNA"/>
</dbReference>
<gene>
    <name evidence="2" type="ORF">GTOL_11728</name>
</gene>
<dbReference type="GO" id="GO:0016989">
    <property type="term" value="F:sigma factor antagonist activity"/>
    <property type="evidence" value="ECO:0007669"/>
    <property type="project" value="InterPro"/>
</dbReference>
<protein>
    <submittedName>
        <fullName evidence="2">Sigma factor RpoE negative regulatory protein RseA</fullName>
    </submittedName>
</protein>
<dbReference type="Proteomes" id="UP000742786">
    <property type="component" value="Unassembled WGS sequence"/>
</dbReference>
<keyword evidence="3" id="KW-1185">Reference proteome</keyword>
<dbReference type="RefSeq" id="WP_220635764.1">
    <property type="nucleotide sequence ID" value="NZ_CAJQUM010000001.1"/>
</dbReference>
<name>A0A916J626_9PROT</name>
<evidence type="ECO:0000313" key="2">
    <source>
        <dbReference type="EMBL" id="CAG4883845.1"/>
    </source>
</evidence>
<dbReference type="InterPro" id="IPR052383">
    <property type="entry name" value="Anti-sigma-E_RseA-like"/>
</dbReference>
<dbReference type="PANTHER" id="PTHR38104:SF1">
    <property type="entry name" value="ANTI-SIGMA-E FACTOR RSEA"/>
    <property type="match status" value="1"/>
</dbReference>
<dbReference type="Pfam" id="PF03872">
    <property type="entry name" value="RseA_N"/>
    <property type="match status" value="1"/>
</dbReference>
<evidence type="ECO:0000313" key="3">
    <source>
        <dbReference type="Proteomes" id="UP000742786"/>
    </source>
</evidence>
<dbReference type="PANTHER" id="PTHR38104">
    <property type="match status" value="1"/>
</dbReference>
<comment type="caution">
    <text evidence="2">The sequence shown here is derived from an EMBL/GenBank/DDBJ whole genome shotgun (WGS) entry which is preliminary data.</text>
</comment>
<dbReference type="CDD" id="cd16328">
    <property type="entry name" value="RseA_N"/>
    <property type="match status" value="1"/>
</dbReference>
<sequence>MKTKISALIDGELDTHEMREVCISMHEDKELRRISCTYALIGDALRREPHLATEITGTVLDHLADEPVVLAPQGIVNP</sequence>
<dbReference type="InterPro" id="IPR005572">
    <property type="entry name" value="Anti-sigma_E_RseA_N"/>
</dbReference>